<evidence type="ECO:0000256" key="2">
    <source>
        <dbReference type="ARBA" id="ARBA00022692"/>
    </source>
</evidence>
<evidence type="ECO:0000256" key="5">
    <source>
        <dbReference type="SAM" id="Phobius"/>
    </source>
</evidence>
<reference evidence="7" key="1">
    <citation type="submission" date="2024-06" db="EMBL/GenBank/DDBJ databases">
        <title>The genome sequences of Kitasatospora sp. strain HUAS MG31.</title>
        <authorList>
            <person name="Mo P."/>
        </authorList>
    </citation>
    <scope>NUCLEOTIDE SEQUENCE</scope>
    <source>
        <strain evidence="7">HUAS MG31</strain>
    </source>
</reference>
<evidence type="ECO:0000256" key="1">
    <source>
        <dbReference type="ARBA" id="ARBA00004141"/>
    </source>
</evidence>
<keyword evidence="2 5" id="KW-0812">Transmembrane</keyword>
<dbReference type="GO" id="GO:0016020">
    <property type="term" value="C:membrane"/>
    <property type="evidence" value="ECO:0007669"/>
    <property type="project" value="UniProtKB-SubCell"/>
</dbReference>
<dbReference type="PANTHER" id="PTHR43027">
    <property type="entry name" value="DOXORUBICIN RESISTANCE ABC TRANSPORTER PERMEASE PROTEIN DRRC-RELATED"/>
    <property type="match status" value="1"/>
</dbReference>
<dbReference type="KEGG" id="kcm:ABWK59_17465"/>
<keyword evidence="4 5" id="KW-0472">Membrane</keyword>
<feature type="domain" description="ABC-2 type transporter transmembrane" evidence="6">
    <location>
        <begin position="82"/>
        <end position="260"/>
    </location>
</feature>
<evidence type="ECO:0000256" key="4">
    <source>
        <dbReference type="ARBA" id="ARBA00023136"/>
    </source>
</evidence>
<organism evidence="7">
    <name type="scientific">Kitasatospora camelliae</name>
    <dbReference type="NCBI Taxonomy" id="3156397"/>
    <lineage>
        <taxon>Bacteria</taxon>
        <taxon>Bacillati</taxon>
        <taxon>Actinomycetota</taxon>
        <taxon>Actinomycetes</taxon>
        <taxon>Kitasatosporales</taxon>
        <taxon>Streptomycetaceae</taxon>
        <taxon>Kitasatospora</taxon>
    </lineage>
</organism>
<accession>A0AAU8JW43</accession>
<feature type="transmembrane region" description="Helical" evidence="5">
    <location>
        <begin position="43"/>
        <end position="62"/>
    </location>
</feature>
<dbReference type="RefSeq" id="WP_354641516.1">
    <property type="nucleotide sequence ID" value="NZ_CP159872.1"/>
</dbReference>
<gene>
    <name evidence="7" type="ORF">ABWK59_17465</name>
</gene>
<feature type="transmembrane region" description="Helical" evidence="5">
    <location>
        <begin position="254"/>
        <end position="272"/>
    </location>
</feature>
<dbReference type="PANTHER" id="PTHR43027:SF2">
    <property type="entry name" value="TRANSPORT PERMEASE PROTEIN"/>
    <property type="match status" value="1"/>
</dbReference>
<feature type="transmembrane region" description="Helical" evidence="5">
    <location>
        <begin position="188"/>
        <end position="206"/>
    </location>
</feature>
<feature type="transmembrane region" description="Helical" evidence="5">
    <location>
        <begin position="121"/>
        <end position="150"/>
    </location>
</feature>
<keyword evidence="3 5" id="KW-1133">Transmembrane helix</keyword>
<dbReference type="AlphaFoldDB" id="A0AAU8JW43"/>
<sequence>MTTAAPATTAADAAPGTARTTPVRRMLALGRTETTLLLRNRTALFMALAMPPVMIVGLRGILEAQAGSHPGIDLHATLVNGVAGLILMMVVYYNLTGSFVARRGELVLKRLRTGEASDVEILAGTALPSVVLALLQCALLGGAAAVLMGLPMPVNPLLMIIGLTLAIALLGALAAVTSSFTKTVESAGLTTMPLMLLAQFGSGLLIPLETMPQPIAAACKTLPTTPAFQLLRLGWFGTDDADPATDFLGTWSQGAFHLMLGVLWTATAFWAAHRWFRWEPRR</sequence>
<dbReference type="InterPro" id="IPR013525">
    <property type="entry name" value="ABC2_TM"/>
</dbReference>
<dbReference type="GO" id="GO:0140359">
    <property type="term" value="F:ABC-type transporter activity"/>
    <property type="evidence" value="ECO:0007669"/>
    <property type="project" value="InterPro"/>
</dbReference>
<dbReference type="Pfam" id="PF12698">
    <property type="entry name" value="ABC2_membrane_3"/>
    <property type="match status" value="1"/>
</dbReference>
<feature type="transmembrane region" description="Helical" evidence="5">
    <location>
        <begin position="156"/>
        <end position="176"/>
    </location>
</feature>
<feature type="transmembrane region" description="Helical" evidence="5">
    <location>
        <begin position="82"/>
        <end position="101"/>
    </location>
</feature>
<evidence type="ECO:0000259" key="6">
    <source>
        <dbReference type="Pfam" id="PF12698"/>
    </source>
</evidence>
<name>A0AAU8JW43_9ACTN</name>
<proteinExistence type="predicted"/>
<comment type="subcellular location">
    <subcellularLocation>
        <location evidence="1">Membrane</location>
        <topology evidence="1">Multi-pass membrane protein</topology>
    </subcellularLocation>
</comment>
<dbReference type="EMBL" id="CP159872">
    <property type="protein sequence ID" value="XCM80580.1"/>
    <property type="molecule type" value="Genomic_DNA"/>
</dbReference>
<evidence type="ECO:0000256" key="3">
    <source>
        <dbReference type="ARBA" id="ARBA00022989"/>
    </source>
</evidence>
<protein>
    <submittedName>
        <fullName evidence="7">ABC transporter permease</fullName>
    </submittedName>
</protein>
<dbReference type="InterPro" id="IPR052902">
    <property type="entry name" value="ABC-2_transporter"/>
</dbReference>
<evidence type="ECO:0000313" key="7">
    <source>
        <dbReference type="EMBL" id="XCM80580.1"/>
    </source>
</evidence>